<dbReference type="FunFam" id="3.30.60.20:FF:000051">
    <property type="entry name" value="Thymidine kinase"/>
    <property type="match status" value="1"/>
</dbReference>
<reference evidence="14" key="3">
    <citation type="submission" date="2020-12" db="UniProtKB">
        <authorList>
            <consortium name="EnsemblPlants"/>
        </authorList>
    </citation>
    <scope>IDENTIFICATION</scope>
</reference>
<name>A0A2K1JZX6_PHYPA</name>
<dbReference type="InterPro" id="IPR001267">
    <property type="entry name" value="Thymidine_kinase"/>
</dbReference>
<keyword evidence="15" id="KW-1185">Reference proteome</keyword>
<dbReference type="EnsemblPlants" id="Pp3c10_21120V3.1">
    <property type="protein sequence ID" value="Pp3c10_21120V3.1"/>
    <property type="gene ID" value="Pp3c10_21120"/>
</dbReference>
<dbReference type="Gramene" id="Pp3c10_21120V3.1">
    <property type="protein sequence ID" value="Pp3c10_21120V3.1"/>
    <property type="gene ID" value="Pp3c10_21120"/>
</dbReference>
<dbReference type="GO" id="GO:0071897">
    <property type="term" value="P:DNA biosynthetic process"/>
    <property type="evidence" value="ECO:0007669"/>
    <property type="project" value="UniProtKB-KW"/>
</dbReference>
<evidence type="ECO:0000256" key="6">
    <source>
        <dbReference type="ARBA" id="ARBA00022741"/>
    </source>
</evidence>
<dbReference type="STRING" id="3218.A0A2K1JZX6"/>
<comment type="catalytic activity">
    <reaction evidence="10">
        <text>thymidine + ATP = dTMP + ADP + H(+)</text>
        <dbReference type="Rhea" id="RHEA:19129"/>
        <dbReference type="ChEBI" id="CHEBI:15378"/>
        <dbReference type="ChEBI" id="CHEBI:17748"/>
        <dbReference type="ChEBI" id="CHEBI:30616"/>
        <dbReference type="ChEBI" id="CHEBI:63528"/>
        <dbReference type="ChEBI" id="CHEBI:456216"/>
        <dbReference type="EC" id="2.7.1.21"/>
    </reaction>
</comment>
<dbReference type="InterPro" id="IPR027417">
    <property type="entry name" value="P-loop_NTPase"/>
</dbReference>
<reference evidence="13 15" key="1">
    <citation type="journal article" date="2008" name="Science">
        <title>The Physcomitrella genome reveals evolutionary insights into the conquest of land by plants.</title>
        <authorList>
            <person name="Rensing S."/>
            <person name="Lang D."/>
            <person name="Zimmer A."/>
            <person name="Terry A."/>
            <person name="Salamov A."/>
            <person name="Shapiro H."/>
            <person name="Nishiyama T."/>
            <person name="Perroud P.-F."/>
            <person name="Lindquist E."/>
            <person name="Kamisugi Y."/>
            <person name="Tanahashi T."/>
            <person name="Sakakibara K."/>
            <person name="Fujita T."/>
            <person name="Oishi K."/>
            <person name="Shin-I T."/>
            <person name="Kuroki Y."/>
            <person name="Toyoda A."/>
            <person name="Suzuki Y."/>
            <person name="Hashimoto A."/>
            <person name="Yamaguchi K."/>
            <person name="Sugano A."/>
            <person name="Kohara Y."/>
            <person name="Fujiyama A."/>
            <person name="Anterola A."/>
            <person name="Aoki S."/>
            <person name="Ashton N."/>
            <person name="Barbazuk W.B."/>
            <person name="Barker E."/>
            <person name="Bennetzen J."/>
            <person name="Bezanilla M."/>
            <person name="Blankenship R."/>
            <person name="Cho S.H."/>
            <person name="Dutcher S."/>
            <person name="Estelle M."/>
            <person name="Fawcett J.A."/>
            <person name="Gundlach H."/>
            <person name="Hanada K."/>
            <person name="Heyl A."/>
            <person name="Hicks K.A."/>
            <person name="Hugh J."/>
            <person name="Lohr M."/>
            <person name="Mayer K."/>
            <person name="Melkozernov A."/>
            <person name="Murata T."/>
            <person name="Nelson D."/>
            <person name="Pils B."/>
            <person name="Prigge M."/>
            <person name="Reiss B."/>
            <person name="Renner T."/>
            <person name="Rombauts S."/>
            <person name="Rushton P."/>
            <person name="Sanderfoot A."/>
            <person name="Schween G."/>
            <person name="Shiu S.-H."/>
            <person name="Stueber K."/>
            <person name="Theodoulou F.L."/>
            <person name="Tu H."/>
            <person name="Van de Peer Y."/>
            <person name="Verrier P.J."/>
            <person name="Waters E."/>
            <person name="Wood A."/>
            <person name="Yang L."/>
            <person name="Cove D."/>
            <person name="Cuming A."/>
            <person name="Hasebe M."/>
            <person name="Lucas S."/>
            <person name="Mishler D.B."/>
            <person name="Reski R."/>
            <person name="Grigoriev I."/>
            <person name="Quatrano R.S."/>
            <person name="Boore J.L."/>
        </authorList>
    </citation>
    <scope>NUCLEOTIDE SEQUENCE [LARGE SCALE GENOMIC DNA]</scope>
    <source>
        <strain evidence="14 15">cv. Gransden 2004</strain>
    </source>
</reference>
<dbReference type="GeneID" id="112288100"/>
<dbReference type="GO" id="GO:0006950">
    <property type="term" value="P:response to stress"/>
    <property type="evidence" value="ECO:0007669"/>
    <property type="project" value="UniProtKB-ARBA"/>
</dbReference>
<dbReference type="EC" id="2.7.1.21" evidence="2"/>
<sequence length="367" mass="39789">MRPCILVLDAHYLPSALTRSFMAVAISWRSRTSPRVPVPSLQHAVAPTSVSPSRLDFRLFACGKLSGGICRGTAQAQSVPAPVSFRLMSAVPCRAARFPTPRHCLSASYACRAADRDGVAVEQSTEVEGHSSTSPSNGDLLRSPALERNDFARENVGGIHVIIGPMFAGKTTALLQRIREEADAGRRVSLVKSDKDNRYAVSAVVSHDGVQMPCVAVPTLASFREHVGEEAYKQMEVIGIDESQFFDDLLEFCQGAADLDNKTVIVAGLDGDFLRRRFGSALDLIPLADSVTKLHARCELCNQPAPFTFRKTVDTETEVIGGADVYMPVCRHHFVSGQIAVETARSVLQVHQESRRSALSVAKEVTA</sequence>
<proteinExistence type="inferred from homology"/>
<dbReference type="FunCoup" id="A0A2K1JZX6">
    <property type="interactions" value="712"/>
</dbReference>
<dbReference type="OrthoDB" id="439028at2759"/>
<dbReference type="GO" id="GO:0046872">
    <property type="term" value="F:metal ion binding"/>
    <property type="evidence" value="ECO:0007669"/>
    <property type="project" value="UniProtKB-KW"/>
</dbReference>
<keyword evidence="7" id="KW-0418">Kinase</keyword>
<organism evidence="13">
    <name type="scientific">Physcomitrium patens</name>
    <name type="common">Spreading-leaved earth moss</name>
    <name type="synonym">Physcomitrella patens</name>
    <dbReference type="NCBI Taxonomy" id="3218"/>
    <lineage>
        <taxon>Eukaryota</taxon>
        <taxon>Viridiplantae</taxon>
        <taxon>Streptophyta</taxon>
        <taxon>Embryophyta</taxon>
        <taxon>Bryophyta</taxon>
        <taxon>Bryophytina</taxon>
        <taxon>Bryopsida</taxon>
        <taxon>Funariidae</taxon>
        <taxon>Funariales</taxon>
        <taxon>Funariaceae</taxon>
        <taxon>Physcomitrium</taxon>
    </lineage>
</organism>
<accession>A0A2K1JZX6</accession>
<dbReference type="AlphaFoldDB" id="A0A2K1JZX6"/>
<evidence type="ECO:0000256" key="10">
    <source>
        <dbReference type="ARBA" id="ARBA00048254"/>
    </source>
</evidence>
<feature type="compositionally biased region" description="Polar residues" evidence="12">
    <location>
        <begin position="122"/>
        <end position="137"/>
    </location>
</feature>
<dbReference type="Proteomes" id="UP000006727">
    <property type="component" value="Chromosome 10"/>
</dbReference>
<keyword evidence="9" id="KW-0067">ATP-binding</keyword>
<dbReference type="PANTHER" id="PTHR11441:SF0">
    <property type="entry name" value="THYMIDINE KINASE, CYTOSOLIC"/>
    <property type="match status" value="1"/>
</dbReference>
<keyword evidence="8" id="KW-0862">Zinc</keyword>
<evidence type="ECO:0000256" key="2">
    <source>
        <dbReference type="ARBA" id="ARBA00012118"/>
    </source>
</evidence>
<evidence type="ECO:0000256" key="5">
    <source>
        <dbReference type="ARBA" id="ARBA00022723"/>
    </source>
</evidence>
<evidence type="ECO:0000313" key="14">
    <source>
        <dbReference type="EnsemblPlants" id="Pp3c10_21120V3.1"/>
    </source>
</evidence>
<dbReference type="PANTHER" id="PTHR11441">
    <property type="entry name" value="THYMIDINE KINASE"/>
    <property type="match status" value="1"/>
</dbReference>
<feature type="region of interest" description="Disordered" evidence="12">
    <location>
        <begin position="122"/>
        <end position="143"/>
    </location>
</feature>
<dbReference type="Gene3D" id="3.30.60.20">
    <property type="match status" value="1"/>
</dbReference>
<evidence type="ECO:0000256" key="3">
    <source>
        <dbReference type="ARBA" id="ARBA00022634"/>
    </source>
</evidence>
<dbReference type="Pfam" id="PF00265">
    <property type="entry name" value="TK"/>
    <property type="match status" value="1"/>
</dbReference>
<dbReference type="Gene3D" id="3.40.50.300">
    <property type="entry name" value="P-loop containing nucleotide triphosphate hydrolases"/>
    <property type="match status" value="1"/>
</dbReference>
<evidence type="ECO:0000256" key="11">
    <source>
        <dbReference type="RuleBase" id="RU004165"/>
    </source>
</evidence>
<dbReference type="SUPFAM" id="SSF57716">
    <property type="entry name" value="Glucocorticoid receptor-like (DNA-binding domain)"/>
    <property type="match status" value="1"/>
</dbReference>
<keyword evidence="6" id="KW-0547">Nucleotide-binding</keyword>
<dbReference type="FunFam" id="3.40.50.300:FF:000948">
    <property type="entry name" value="Thymidine kinase"/>
    <property type="match status" value="1"/>
</dbReference>
<dbReference type="GO" id="GO:0005524">
    <property type="term" value="F:ATP binding"/>
    <property type="evidence" value="ECO:0007669"/>
    <property type="project" value="UniProtKB-KW"/>
</dbReference>
<dbReference type="SUPFAM" id="SSF52540">
    <property type="entry name" value="P-loop containing nucleoside triphosphate hydrolases"/>
    <property type="match status" value="1"/>
</dbReference>
<keyword evidence="4" id="KW-0808">Transferase</keyword>
<dbReference type="KEGG" id="ppp:112288100"/>
<dbReference type="PROSITE" id="PS00603">
    <property type="entry name" value="TK_CELLULAR_TYPE"/>
    <property type="match status" value="1"/>
</dbReference>
<dbReference type="InterPro" id="IPR020633">
    <property type="entry name" value="Thymidine_kinase_CS"/>
</dbReference>
<dbReference type="RefSeq" id="XP_024387724.1">
    <property type="nucleotide sequence ID" value="XM_024531956.2"/>
</dbReference>
<dbReference type="PaxDb" id="3218-PP1S67_257V6.1"/>
<keyword evidence="5" id="KW-0479">Metal-binding</keyword>
<dbReference type="Gramene" id="Pp3c10_21120V3.2">
    <property type="protein sequence ID" value="Pp3c10_21120V3.2"/>
    <property type="gene ID" value="Pp3c10_21120"/>
</dbReference>
<reference evidence="13 15" key="2">
    <citation type="journal article" date="2018" name="Plant J.">
        <title>The Physcomitrella patens chromosome-scale assembly reveals moss genome structure and evolution.</title>
        <authorList>
            <person name="Lang D."/>
            <person name="Ullrich K.K."/>
            <person name="Murat F."/>
            <person name="Fuchs J."/>
            <person name="Jenkins J."/>
            <person name="Haas F.B."/>
            <person name="Piednoel M."/>
            <person name="Gundlach H."/>
            <person name="Van Bel M."/>
            <person name="Meyberg R."/>
            <person name="Vives C."/>
            <person name="Morata J."/>
            <person name="Symeonidi A."/>
            <person name="Hiss M."/>
            <person name="Muchero W."/>
            <person name="Kamisugi Y."/>
            <person name="Saleh O."/>
            <person name="Blanc G."/>
            <person name="Decker E.L."/>
            <person name="van Gessel N."/>
            <person name="Grimwood J."/>
            <person name="Hayes R.D."/>
            <person name="Graham S.W."/>
            <person name="Gunter L.E."/>
            <person name="McDaniel S.F."/>
            <person name="Hoernstein S.N.W."/>
            <person name="Larsson A."/>
            <person name="Li F.W."/>
            <person name="Perroud P.F."/>
            <person name="Phillips J."/>
            <person name="Ranjan P."/>
            <person name="Rokshar D.S."/>
            <person name="Rothfels C.J."/>
            <person name="Schneider L."/>
            <person name="Shu S."/>
            <person name="Stevenson D.W."/>
            <person name="Thummler F."/>
            <person name="Tillich M."/>
            <person name="Villarreal Aguilar J.C."/>
            <person name="Widiez T."/>
            <person name="Wong G.K."/>
            <person name="Wymore A."/>
            <person name="Zhang Y."/>
            <person name="Zimmer A.D."/>
            <person name="Quatrano R.S."/>
            <person name="Mayer K.F.X."/>
            <person name="Goodstein D."/>
            <person name="Casacuberta J.M."/>
            <person name="Vandepoele K."/>
            <person name="Reski R."/>
            <person name="Cuming A.C."/>
            <person name="Tuskan G.A."/>
            <person name="Maumus F."/>
            <person name="Salse J."/>
            <person name="Schmutz J."/>
            <person name="Rensing S.A."/>
        </authorList>
    </citation>
    <scope>NUCLEOTIDE SEQUENCE [LARGE SCALE GENOMIC DNA]</scope>
    <source>
        <strain evidence="14 15">cv. Gransden 2004</strain>
    </source>
</reference>
<evidence type="ECO:0000256" key="4">
    <source>
        <dbReference type="ARBA" id="ARBA00022679"/>
    </source>
</evidence>
<protein>
    <recommendedName>
        <fullName evidence="2">thymidine kinase</fullName>
        <ecNumber evidence="2">2.7.1.21</ecNumber>
    </recommendedName>
</protein>
<evidence type="ECO:0000256" key="7">
    <source>
        <dbReference type="ARBA" id="ARBA00022777"/>
    </source>
</evidence>
<evidence type="ECO:0000256" key="12">
    <source>
        <dbReference type="SAM" id="MobiDB-lite"/>
    </source>
</evidence>
<evidence type="ECO:0000256" key="9">
    <source>
        <dbReference type="ARBA" id="ARBA00022840"/>
    </source>
</evidence>
<dbReference type="EMBL" id="ABEU02000010">
    <property type="protein sequence ID" value="PNR47079.1"/>
    <property type="molecule type" value="Genomic_DNA"/>
</dbReference>
<comment type="similarity">
    <text evidence="1 11">Belongs to the thymidine kinase family.</text>
</comment>
<evidence type="ECO:0000256" key="8">
    <source>
        <dbReference type="ARBA" id="ARBA00022833"/>
    </source>
</evidence>
<dbReference type="EnsemblPlants" id="Pp3c10_21120V3.2">
    <property type="protein sequence ID" value="Pp3c10_21120V3.2"/>
    <property type="gene ID" value="Pp3c10_21120"/>
</dbReference>
<evidence type="ECO:0000256" key="1">
    <source>
        <dbReference type="ARBA" id="ARBA00007587"/>
    </source>
</evidence>
<dbReference type="GO" id="GO:0046104">
    <property type="term" value="P:thymidine metabolic process"/>
    <property type="evidence" value="ECO:0000318"/>
    <property type="project" value="GO_Central"/>
</dbReference>
<gene>
    <name evidence="14" type="primary">LOC112288100</name>
    <name evidence="13" type="ORF">PHYPA_014199</name>
</gene>
<evidence type="ECO:0000313" key="13">
    <source>
        <dbReference type="EMBL" id="PNR47079.1"/>
    </source>
</evidence>
<dbReference type="GO" id="GO:0004797">
    <property type="term" value="F:thymidine kinase activity"/>
    <property type="evidence" value="ECO:0000318"/>
    <property type="project" value="GO_Central"/>
</dbReference>
<dbReference type="GO" id="GO:0042802">
    <property type="term" value="F:identical protein binding"/>
    <property type="evidence" value="ECO:0007669"/>
    <property type="project" value="UniProtKB-ARBA"/>
</dbReference>
<evidence type="ECO:0000313" key="15">
    <source>
        <dbReference type="Proteomes" id="UP000006727"/>
    </source>
</evidence>
<keyword evidence="3" id="KW-0237">DNA synthesis</keyword>